<evidence type="ECO:0000313" key="1">
    <source>
        <dbReference type="EMBL" id="MBB6480233.1"/>
    </source>
</evidence>
<accession>A0A841R8L0</accession>
<evidence type="ECO:0000313" key="2">
    <source>
        <dbReference type="Proteomes" id="UP000587760"/>
    </source>
</evidence>
<gene>
    <name evidence="1" type="ORF">HNR50_001891</name>
</gene>
<reference evidence="1 2" key="1">
    <citation type="submission" date="2020-08" db="EMBL/GenBank/DDBJ databases">
        <title>Genomic Encyclopedia of Type Strains, Phase IV (KMG-IV): sequencing the most valuable type-strain genomes for metagenomic binning, comparative biology and taxonomic classification.</title>
        <authorList>
            <person name="Goeker M."/>
        </authorList>
    </citation>
    <scope>NUCLEOTIDE SEQUENCE [LARGE SCALE GENOMIC DNA]</scope>
    <source>
        <strain evidence="1 2">DSM 2461</strain>
    </source>
</reference>
<comment type="caution">
    <text evidence="1">The sequence shown here is derived from an EMBL/GenBank/DDBJ whole genome shotgun (WGS) entry which is preliminary data.</text>
</comment>
<dbReference type="EMBL" id="JACHGJ010000002">
    <property type="protein sequence ID" value="MBB6480233.1"/>
    <property type="molecule type" value="Genomic_DNA"/>
</dbReference>
<proteinExistence type="predicted"/>
<dbReference type="Proteomes" id="UP000587760">
    <property type="component" value="Unassembled WGS sequence"/>
</dbReference>
<keyword evidence="2" id="KW-1185">Reference proteome</keyword>
<organism evidence="1 2">
    <name type="scientific">Spirochaeta isovalerica</name>
    <dbReference type="NCBI Taxonomy" id="150"/>
    <lineage>
        <taxon>Bacteria</taxon>
        <taxon>Pseudomonadati</taxon>
        <taxon>Spirochaetota</taxon>
        <taxon>Spirochaetia</taxon>
        <taxon>Spirochaetales</taxon>
        <taxon>Spirochaetaceae</taxon>
        <taxon>Spirochaeta</taxon>
    </lineage>
</organism>
<name>A0A841R8L0_9SPIO</name>
<dbReference type="AlphaFoldDB" id="A0A841R8L0"/>
<dbReference type="RefSeq" id="WP_184746185.1">
    <property type="nucleotide sequence ID" value="NZ_JACHGJ010000002.1"/>
</dbReference>
<sequence>MKRSLLILLLIFTGSILSAQIFSFYNDAFTWGFVPEWDDWETNSFRFDLDRERWSAGLEYGILTDRDETEAGSSRVDRLALSGAYAVPLMNHDGFSLVLETGLTFSLFGDFFGYEVQGGWHENVDISRSIPTEYDGSMIQVTLPVEGKISIPFFLTPYALIRQELHYPFRYNGYAAAGIVLPPDFIPFRLEFGYGYKAGESGSKTYDALLDKEKGFRLSSELDFWPFLIEKTMFFNNKWGTGAMGIQFLKPSYAPPENALMELQLLAFTHLANGVKVMKQFLTDDPLPFLYSGAYYKAIAGWADSSVNFPEGMRFSEITAGFEEGLELRFGPFRLDVFLLVGSGFNQDQFYILESTVLTPEYIKNSWTVHLGGGTRIFFPFFFQRKIGLSFEVSRKFDILSGGNWPEDLASDNPWNYMLSLAVSH</sequence>
<protein>
    <submittedName>
        <fullName evidence="1">Uncharacterized protein</fullName>
    </submittedName>
</protein>